<evidence type="ECO:0000256" key="11">
    <source>
        <dbReference type="SAM" id="Phobius"/>
    </source>
</evidence>
<evidence type="ECO:0000256" key="8">
    <source>
        <dbReference type="ARBA" id="ARBA00022989"/>
    </source>
</evidence>
<keyword evidence="4" id="KW-0645">Protease</keyword>
<proteinExistence type="inferred from homology"/>
<reference evidence="13" key="2">
    <citation type="submission" date="2020-09" db="EMBL/GenBank/DDBJ databases">
        <authorList>
            <person name="Sun Q."/>
            <person name="Ohkuma M."/>
        </authorList>
    </citation>
    <scope>NUCLEOTIDE SEQUENCE</scope>
    <source>
        <strain evidence="13">JCM 31311</strain>
    </source>
</reference>
<evidence type="ECO:0000256" key="9">
    <source>
        <dbReference type="ARBA" id="ARBA00023049"/>
    </source>
</evidence>
<evidence type="ECO:0000256" key="1">
    <source>
        <dbReference type="ARBA" id="ARBA00001947"/>
    </source>
</evidence>
<dbReference type="GO" id="GO:0016020">
    <property type="term" value="C:membrane"/>
    <property type="evidence" value="ECO:0007669"/>
    <property type="project" value="UniProtKB-SubCell"/>
</dbReference>
<comment type="caution">
    <text evidence="13">The sequence shown here is derived from an EMBL/GenBank/DDBJ whole genome shotgun (WGS) entry which is preliminary data.</text>
</comment>
<dbReference type="PANTHER" id="PTHR42837:SF2">
    <property type="entry name" value="MEMBRANE METALLOPROTEASE ARASP2, CHLOROPLASTIC-RELATED"/>
    <property type="match status" value="1"/>
</dbReference>
<evidence type="ECO:0000256" key="10">
    <source>
        <dbReference type="ARBA" id="ARBA00023136"/>
    </source>
</evidence>
<feature type="transmembrane region" description="Helical" evidence="11">
    <location>
        <begin position="351"/>
        <end position="369"/>
    </location>
</feature>
<dbReference type="Proteomes" id="UP000603865">
    <property type="component" value="Unassembled WGS sequence"/>
</dbReference>
<comment type="subcellular location">
    <subcellularLocation>
        <location evidence="2">Membrane</location>
        <topology evidence="2">Multi-pass membrane protein</topology>
    </subcellularLocation>
</comment>
<keyword evidence="10 11" id="KW-0472">Membrane</keyword>
<evidence type="ECO:0000313" key="13">
    <source>
        <dbReference type="EMBL" id="GGR36318.1"/>
    </source>
</evidence>
<name>A0A918KW07_9DEIO</name>
<keyword evidence="14" id="KW-1185">Reference proteome</keyword>
<sequence>MNFFQAIAQALTPQGILWTLVIILLATFMHELAHFWAARLQGVPVNSFSVGMGPIFWRRRWRGTEWRLSALPIGGYVEIDGMAPDVGTDGVADAPKHGYALLGAWGKVAILLAGPIMNLLLAFLLLGGNFAANGVPDVQANRAVINRVVPASRAAQLGFRSGDTVTAIDGQALPVQERVNGEEVGGWTRVQRALSVQGPHSFTFERGGKTQTITFDWTPTVGGKRAILGIEYGAASSVRRVGLGGAFAEAGRTIVSAVPQVLKAFGNLFSRFFTLNFTQDQGVAGPVGTAQIVSQAASLGGWTLVLIAATINLSLGFFNLLPIPGLDGGRILLVLVGVLRRRPLTFAQESAVTAAGFGLVMLLSLFVVIRDLSRFF</sequence>
<keyword evidence="9 13" id="KW-0482">Metalloprotease</keyword>
<dbReference type="RefSeq" id="WP_189093505.1">
    <property type="nucleotide sequence ID" value="NZ_BMQL01000072.1"/>
</dbReference>
<comment type="cofactor">
    <cofactor evidence="1">
        <name>Zn(2+)</name>
        <dbReference type="ChEBI" id="CHEBI:29105"/>
    </cofactor>
</comment>
<evidence type="ECO:0000256" key="5">
    <source>
        <dbReference type="ARBA" id="ARBA00022692"/>
    </source>
</evidence>
<keyword evidence="5 11" id="KW-0812">Transmembrane</keyword>
<accession>A0A918KW07</accession>
<dbReference type="InterPro" id="IPR008915">
    <property type="entry name" value="Peptidase_M50"/>
</dbReference>
<dbReference type="InterPro" id="IPR004387">
    <property type="entry name" value="Pept_M50_Zn"/>
</dbReference>
<comment type="similarity">
    <text evidence="3">Belongs to the peptidase M50B family.</text>
</comment>
<dbReference type="GO" id="GO:0004222">
    <property type="term" value="F:metalloendopeptidase activity"/>
    <property type="evidence" value="ECO:0007669"/>
    <property type="project" value="InterPro"/>
</dbReference>
<evidence type="ECO:0000256" key="3">
    <source>
        <dbReference type="ARBA" id="ARBA00007931"/>
    </source>
</evidence>
<evidence type="ECO:0000256" key="7">
    <source>
        <dbReference type="ARBA" id="ARBA00022833"/>
    </source>
</evidence>
<protein>
    <submittedName>
        <fullName evidence="13">Zinc metalloprotease</fullName>
    </submittedName>
</protein>
<dbReference type="CDD" id="cd06163">
    <property type="entry name" value="S2P-M50_PDZ_RseP-like"/>
    <property type="match status" value="1"/>
</dbReference>
<feature type="domain" description="Peptidase M50" evidence="12">
    <location>
        <begin position="19"/>
        <end position="363"/>
    </location>
</feature>
<feature type="transmembrane region" description="Helical" evidence="11">
    <location>
        <begin position="108"/>
        <end position="132"/>
    </location>
</feature>
<evidence type="ECO:0000256" key="2">
    <source>
        <dbReference type="ARBA" id="ARBA00004141"/>
    </source>
</evidence>
<organism evidence="13 14">
    <name type="scientific">Deinococcus ruber</name>
    <dbReference type="NCBI Taxonomy" id="1848197"/>
    <lineage>
        <taxon>Bacteria</taxon>
        <taxon>Thermotogati</taxon>
        <taxon>Deinococcota</taxon>
        <taxon>Deinococci</taxon>
        <taxon>Deinococcales</taxon>
        <taxon>Deinococcaceae</taxon>
        <taxon>Deinococcus</taxon>
    </lineage>
</organism>
<reference evidence="13" key="1">
    <citation type="journal article" date="2014" name="Int. J. Syst. Evol. Microbiol.">
        <title>Complete genome sequence of Corynebacterium casei LMG S-19264T (=DSM 44701T), isolated from a smear-ripened cheese.</title>
        <authorList>
            <consortium name="US DOE Joint Genome Institute (JGI-PGF)"/>
            <person name="Walter F."/>
            <person name="Albersmeier A."/>
            <person name="Kalinowski J."/>
            <person name="Ruckert C."/>
        </authorList>
    </citation>
    <scope>NUCLEOTIDE SEQUENCE</scope>
    <source>
        <strain evidence="13">JCM 31311</strain>
    </source>
</reference>
<evidence type="ECO:0000256" key="6">
    <source>
        <dbReference type="ARBA" id="ARBA00022801"/>
    </source>
</evidence>
<dbReference type="AlphaFoldDB" id="A0A918KW07"/>
<keyword evidence="7" id="KW-0862">Zinc</keyword>
<dbReference type="GO" id="GO:0006508">
    <property type="term" value="P:proteolysis"/>
    <property type="evidence" value="ECO:0007669"/>
    <property type="project" value="UniProtKB-KW"/>
</dbReference>
<evidence type="ECO:0000256" key="4">
    <source>
        <dbReference type="ARBA" id="ARBA00022670"/>
    </source>
</evidence>
<dbReference type="InterPro" id="IPR036034">
    <property type="entry name" value="PDZ_sf"/>
</dbReference>
<gene>
    <name evidence="13" type="ORF">GCM10008957_52570</name>
</gene>
<evidence type="ECO:0000313" key="14">
    <source>
        <dbReference type="Proteomes" id="UP000603865"/>
    </source>
</evidence>
<dbReference type="EMBL" id="BMQL01000072">
    <property type="protein sequence ID" value="GGR36318.1"/>
    <property type="molecule type" value="Genomic_DNA"/>
</dbReference>
<dbReference type="Gene3D" id="2.30.42.10">
    <property type="match status" value="1"/>
</dbReference>
<feature type="transmembrane region" description="Helical" evidence="11">
    <location>
        <begin position="296"/>
        <end position="315"/>
    </location>
</feature>
<keyword evidence="6" id="KW-0378">Hydrolase</keyword>
<dbReference type="Pfam" id="PF02163">
    <property type="entry name" value="Peptidase_M50"/>
    <property type="match status" value="1"/>
</dbReference>
<keyword evidence="8 11" id="KW-1133">Transmembrane helix</keyword>
<evidence type="ECO:0000259" key="12">
    <source>
        <dbReference type="Pfam" id="PF02163"/>
    </source>
</evidence>
<dbReference type="SUPFAM" id="SSF50156">
    <property type="entry name" value="PDZ domain-like"/>
    <property type="match status" value="1"/>
</dbReference>
<dbReference type="PANTHER" id="PTHR42837">
    <property type="entry name" value="REGULATOR OF SIGMA-E PROTEASE RSEP"/>
    <property type="match status" value="1"/>
</dbReference>
<feature type="transmembrane region" description="Helical" evidence="11">
    <location>
        <begin position="6"/>
        <end position="28"/>
    </location>
</feature>